<proteinExistence type="predicted"/>
<sequence length="54" mass="5610">MTGPRGRSYERGSPSNATSPFARAASGGKKRITVPALPTSTLTPPCIFVGVIIH</sequence>
<reference evidence="2" key="1">
    <citation type="submission" date="2020-05" db="EMBL/GenBank/DDBJ databases">
        <authorList>
            <person name="Chiriac C."/>
            <person name="Salcher M."/>
            <person name="Ghai R."/>
            <person name="Kavagutti S V."/>
        </authorList>
    </citation>
    <scope>NUCLEOTIDE SEQUENCE</scope>
</reference>
<dbReference type="AlphaFoldDB" id="A0A6J6WPK0"/>
<gene>
    <name evidence="2" type="ORF">UFOPK2918_01275</name>
</gene>
<organism evidence="2">
    <name type="scientific">freshwater metagenome</name>
    <dbReference type="NCBI Taxonomy" id="449393"/>
    <lineage>
        <taxon>unclassified sequences</taxon>
        <taxon>metagenomes</taxon>
        <taxon>ecological metagenomes</taxon>
    </lineage>
</organism>
<accession>A0A6J6WPK0</accession>
<feature type="region of interest" description="Disordered" evidence="1">
    <location>
        <begin position="1"/>
        <end position="36"/>
    </location>
</feature>
<name>A0A6J6WPK0_9ZZZZ</name>
<dbReference type="EMBL" id="CAEZZT010000131">
    <property type="protein sequence ID" value="CAB4787191.1"/>
    <property type="molecule type" value="Genomic_DNA"/>
</dbReference>
<evidence type="ECO:0000313" key="2">
    <source>
        <dbReference type="EMBL" id="CAB4787191.1"/>
    </source>
</evidence>
<evidence type="ECO:0000256" key="1">
    <source>
        <dbReference type="SAM" id="MobiDB-lite"/>
    </source>
</evidence>
<protein>
    <submittedName>
        <fullName evidence="2">Unannotated protein</fullName>
    </submittedName>
</protein>